<accession>A0A165M2D5</accession>
<dbReference type="SMART" id="SM00245">
    <property type="entry name" value="TSPc"/>
    <property type="match status" value="1"/>
</dbReference>
<dbReference type="InterPro" id="IPR001478">
    <property type="entry name" value="PDZ"/>
</dbReference>
<gene>
    <name evidence="7" type="ORF">A3K90_04630</name>
</gene>
<keyword evidence="2 5" id="KW-0645">Protease</keyword>
<dbReference type="CDD" id="cd07560">
    <property type="entry name" value="Peptidase_S41_CPP"/>
    <property type="match status" value="1"/>
</dbReference>
<dbReference type="GO" id="GO:0006508">
    <property type="term" value="P:proteolysis"/>
    <property type="evidence" value="ECO:0007669"/>
    <property type="project" value="UniProtKB-KW"/>
</dbReference>
<dbReference type="PANTHER" id="PTHR32060:SF30">
    <property type="entry name" value="CARBOXY-TERMINAL PROCESSING PROTEASE CTPA"/>
    <property type="match status" value="1"/>
</dbReference>
<dbReference type="RefSeq" id="WP_303681130.1">
    <property type="nucleotide sequence ID" value="NZ_LVWG01000019.1"/>
</dbReference>
<reference evidence="7 8" key="1">
    <citation type="submission" date="2016-03" db="EMBL/GenBank/DDBJ databases">
        <title>Speciation and ecological success in dimly lit waters: horizontal gene transfer in a green sulfur bacteria bloom unveiled by metagenomic assembly.</title>
        <authorList>
            <person name="Llorens-Mares T."/>
            <person name="Liu Z."/>
            <person name="Allen L.Z."/>
            <person name="Rusch D.B."/>
            <person name="Craig M.T."/>
            <person name="Dupont C.L."/>
            <person name="Bryant D.A."/>
            <person name="Casamayor E.O."/>
        </authorList>
    </citation>
    <scope>NUCLEOTIDE SEQUENCE [LARGE SCALE GENOMIC DNA]</scope>
    <source>
        <strain evidence="7">CIII</strain>
    </source>
</reference>
<dbReference type="NCBIfam" id="TIGR00225">
    <property type="entry name" value="prc"/>
    <property type="match status" value="1"/>
</dbReference>
<keyword evidence="3 5" id="KW-0378">Hydrolase</keyword>
<organism evidence="7 8">
    <name type="scientific">Pelodictyon luteolum</name>
    <dbReference type="NCBI Taxonomy" id="1100"/>
    <lineage>
        <taxon>Bacteria</taxon>
        <taxon>Pseudomonadati</taxon>
        <taxon>Chlorobiota</taxon>
        <taxon>Chlorobiia</taxon>
        <taxon>Chlorobiales</taxon>
        <taxon>Chlorobiaceae</taxon>
        <taxon>Chlorobium/Pelodictyon group</taxon>
        <taxon>Pelodictyon</taxon>
    </lineage>
</organism>
<dbReference type="Gene3D" id="2.30.42.10">
    <property type="match status" value="1"/>
</dbReference>
<evidence type="ECO:0000256" key="5">
    <source>
        <dbReference type="RuleBase" id="RU004404"/>
    </source>
</evidence>
<evidence type="ECO:0000256" key="4">
    <source>
        <dbReference type="ARBA" id="ARBA00022825"/>
    </source>
</evidence>
<dbReference type="CDD" id="cd06782">
    <property type="entry name" value="cpPDZ_CPP-like"/>
    <property type="match status" value="1"/>
</dbReference>
<dbReference type="InterPro" id="IPR036034">
    <property type="entry name" value="PDZ_sf"/>
</dbReference>
<keyword evidence="4 5" id="KW-0720">Serine protease</keyword>
<evidence type="ECO:0000256" key="1">
    <source>
        <dbReference type="ARBA" id="ARBA00009179"/>
    </source>
</evidence>
<dbReference type="AlphaFoldDB" id="A0A165M2D5"/>
<evidence type="ECO:0000256" key="3">
    <source>
        <dbReference type="ARBA" id="ARBA00022801"/>
    </source>
</evidence>
<evidence type="ECO:0000313" key="8">
    <source>
        <dbReference type="Proteomes" id="UP000076481"/>
    </source>
</evidence>
<dbReference type="Gene3D" id="3.30.750.44">
    <property type="match status" value="1"/>
</dbReference>
<evidence type="ECO:0000256" key="2">
    <source>
        <dbReference type="ARBA" id="ARBA00022670"/>
    </source>
</evidence>
<name>A0A165M2D5_PELLU</name>
<dbReference type="InterPro" id="IPR004447">
    <property type="entry name" value="Peptidase_S41A"/>
</dbReference>
<dbReference type="PROSITE" id="PS50106">
    <property type="entry name" value="PDZ"/>
    <property type="match status" value="1"/>
</dbReference>
<dbReference type="Proteomes" id="UP000076481">
    <property type="component" value="Unassembled WGS sequence"/>
</dbReference>
<dbReference type="GO" id="GO:0030288">
    <property type="term" value="C:outer membrane-bounded periplasmic space"/>
    <property type="evidence" value="ECO:0007669"/>
    <property type="project" value="TreeGrafter"/>
</dbReference>
<dbReference type="InterPro" id="IPR041489">
    <property type="entry name" value="PDZ_6"/>
</dbReference>
<comment type="similarity">
    <text evidence="1 5">Belongs to the peptidase S41A family.</text>
</comment>
<dbReference type="InterPro" id="IPR029045">
    <property type="entry name" value="ClpP/crotonase-like_dom_sf"/>
</dbReference>
<dbReference type="GO" id="GO:0004175">
    <property type="term" value="F:endopeptidase activity"/>
    <property type="evidence" value="ECO:0007669"/>
    <property type="project" value="TreeGrafter"/>
</dbReference>
<evidence type="ECO:0000259" key="6">
    <source>
        <dbReference type="PROSITE" id="PS50106"/>
    </source>
</evidence>
<dbReference type="Gene3D" id="3.90.226.10">
    <property type="entry name" value="2-enoyl-CoA Hydratase, Chain A, domain 1"/>
    <property type="match status" value="1"/>
</dbReference>
<dbReference type="GO" id="GO:0008236">
    <property type="term" value="F:serine-type peptidase activity"/>
    <property type="evidence" value="ECO:0007669"/>
    <property type="project" value="UniProtKB-KW"/>
</dbReference>
<dbReference type="GO" id="GO:0007165">
    <property type="term" value="P:signal transduction"/>
    <property type="evidence" value="ECO:0007669"/>
    <property type="project" value="TreeGrafter"/>
</dbReference>
<dbReference type="Pfam" id="PF03572">
    <property type="entry name" value="Peptidase_S41"/>
    <property type="match status" value="1"/>
</dbReference>
<dbReference type="SUPFAM" id="SSF50156">
    <property type="entry name" value="PDZ domain-like"/>
    <property type="match status" value="1"/>
</dbReference>
<dbReference type="SUPFAM" id="SSF52096">
    <property type="entry name" value="ClpP/crotonase"/>
    <property type="match status" value="1"/>
</dbReference>
<dbReference type="PANTHER" id="PTHR32060">
    <property type="entry name" value="TAIL-SPECIFIC PROTEASE"/>
    <property type="match status" value="1"/>
</dbReference>
<dbReference type="InterPro" id="IPR005151">
    <property type="entry name" value="Tail-specific_protease"/>
</dbReference>
<dbReference type="EMBL" id="LVWG01000019">
    <property type="protein sequence ID" value="KZK74734.1"/>
    <property type="molecule type" value="Genomic_DNA"/>
</dbReference>
<sequence>MSRLLTIAMMLVVLAFGVFLGSRMSGGGSDRYREQKKMSEAYELIKAFYVDDVSGDSLAGAGVQGMAGYLDPHTVYLAPEKAAYSQAEFDGNFDGIGIEYDVLNDTLLVVTPLSGGPSAAVGIEPGDRILAIDSVSSIGISRQDVMRKLRGKRGTRVLLNVYRPLSGRSFDFLVTRGKISTSSVDAAFMLEGGNGYIRISRFMATTADEFRLALTKLRHAGMRRLIVDLRGNPGGFLEQAVQVADEFLREGQLIVYTKSRNSAEDIRYVAGSGDGYEKGELVVLVDKGSASASEILAGALQDNRRAVIVGELTFGKGLVQRQLQFSDGSLLRLTVSRYYTPSGRQIQRQYVKGEGGRERYYHESLVNIMPGKLFSGTDSLLYRKTSEVSVYRTGALYGVLDSLKGKASSKNGQLRALSAAGGIIPDFWVTGRPYTDFYQEMYRSGLFEDIAIKILDDPKSSVQAYRTSLDGFISGYREDGRLLSLVQKSCRARGITFDAASFLRDRTYVALAVRSRIAHQLFGFEGQIRVFVSGADPLVRIAGELPVAP</sequence>
<dbReference type="SMART" id="SM00228">
    <property type="entry name" value="PDZ"/>
    <property type="match status" value="1"/>
</dbReference>
<protein>
    <submittedName>
        <fullName evidence="7">Peptidase S41</fullName>
    </submittedName>
</protein>
<dbReference type="InterPro" id="IPR055210">
    <property type="entry name" value="CtpA/B_N"/>
</dbReference>
<feature type="domain" description="PDZ" evidence="6">
    <location>
        <begin position="74"/>
        <end position="150"/>
    </location>
</feature>
<evidence type="ECO:0000313" key="7">
    <source>
        <dbReference type="EMBL" id="KZK74734.1"/>
    </source>
</evidence>
<dbReference type="Pfam" id="PF22694">
    <property type="entry name" value="CtpB_N-like"/>
    <property type="match status" value="1"/>
</dbReference>
<proteinExistence type="inferred from homology"/>
<comment type="caution">
    <text evidence="7">The sequence shown here is derived from an EMBL/GenBank/DDBJ whole genome shotgun (WGS) entry which is preliminary data.</text>
</comment>
<dbReference type="Pfam" id="PF17820">
    <property type="entry name" value="PDZ_6"/>
    <property type="match status" value="1"/>
</dbReference>